<dbReference type="GO" id="GO:1902600">
    <property type="term" value="P:proton transmembrane transport"/>
    <property type="evidence" value="ECO:0007669"/>
    <property type="project" value="InterPro"/>
</dbReference>
<keyword evidence="5" id="KW-0406">Ion transport</keyword>
<dbReference type="InterPro" id="IPR050794">
    <property type="entry name" value="CPA2_transporter"/>
</dbReference>
<keyword evidence="4 8" id="KW-1133">Transmembrane helix</keyword>
<feature type="transmembrane region" description="Helical" evidence="8">
    <location>
        <begin position="244"/>
        <end position="264"/>
    </location>
</feature>
<organism evidence="10 11">
    <name type="scientific">Colletotrichum spaethianum</name>
    <dbReference type="NCBI Taxonomy" id="700344"/>
    <lineage>
        <taxon>Eukaryota</taxon>
        <taxon>Fungi</taxon>
        <taxon>Dikarya</taxon>
        <taxon>Ascomycota</taxon>
        <taxon>Pezizomycotina</taxon>
        <taxon>Sordariomycetes</taxon>
        <taxon>Hypocreomycetidae</taxon>
        <taxon>Glomerellales</taxon>
        <taxon>Glomerellaceae</taxon>
        <taxon>Colletotrichum</taxon>
        <taxon>Colletotrichum spaethianum species complex</taxon>
    </lineage>
</organism>
<dbReference type="InterPro" id="IPR006153">
    <property type="entry name" value="Cation/H_exchanger_TM"/>
</dbReference>
<evidence type="ECO:0000256" key="1">
    <source>
        <dbReference type="ARBA" id="ARBA00004141"/>
    </source>
</evidence>
<dbReference type="GeneID" id="73329807"/>
<protein>
    <submittedName>
        <fullName evidence="10">K(+)/H(+) antiporter 1</fullName>
    </submittedName>
</protein>
<evidence type="ECO:0000256" key="5">
    <source>
        <dbReference type="ARBA" id="ARBA00023065"/>
    </source>
</evidence>
<evidence type="ECO:0000256" key="4">
    <source>
        <dbReference type="ARBA" id="ARBA00022989"/>
    </source>
</evidence>
<dbReference type="PANTHER" id="PTHR32468">
    <property type="entry name" value="CATION/H + ANTIPORTER"/>
    <property type="match status" value="1"/>
</dbReference>
<dbReference type="InterPro" id="IPR038770">
    <property type="entry name" value="Na+/solute_symporter_sf"/>
</dbReference>
<feature type="transmembrane region" description="Helical" evidence="8">
    <location>
        <begin position="48"/>
        <end position="65"/>
    </location>
</feature>
<dbReference type="Gene3D" id="1.20.1530.20">
    <property type="match status" value="1"/>
</dbReference>
<comment type="subcellular location">
    <subcellularLocation>
        <location evidence="1">Membrane</location>
        <topology evidence="1">Multi-pass membrane protein</topology>
    </subcellularLocation>
</comment>
<evidence type="ECO:0000256" key="2">
    <source>
        <dbReference type="ARBA" id="ARBA00022448"/>
    </source>
</evidence>
<feature type="transmembrane region" description="Helical" evidence="8">
    <location>
        <begin position="107"/>
        <end position="128"/>
    </location>
</feature>
<feature type="transmembrane region" description="Helical" evidence="8">
    <location>
        <begin position="469"/>
        <end position="491"/>
    </location>
</feature>
<keyword evidence="11" id="KW-1185">Reference proteome</keyword>
<dbReference type="EMBL" id="BQXU01000026">
    <property type="protein sequence ID" value="GKT48824.1"/>
    <property type="molecule type" value="Genomic_DNA"/>
</dbReference>
<proteinExistence type="predicted"/>
<feature type="transmembrane region" description="Helical" evidence="8">
    <location>
        <begin position="364"/>
        <end position="385"/>
    </location>
</feature>
<feature type="transmembrane region" description="Helical" evidence="8">
    <location>
        <begin position="214"/>
        <end position="238"/>
    </location>
</feature>
<feature type="domain" description="Cation/H+ exchanger transmembrane" evidence="9">
    <location>
        <begin position="60"/>
        <end position="418"/>
    </location>
</feature>
<feature type="region of interest" description="Disordered" evidence="7">
    <location>
        <begin position="15"/>
        <end position="38"/>
    </location>
</feature>
<evidence type="ECO:0000259" key="9">
    <source>
        <dbReference type="Pfam" id="PF00999"/>
    </source>
</evidence>
<evidence type="ECO:0000313" key="10">
    <source>
        <dbReference type="EMBL" id="GKT48824.1"/>
    </source>
</evidence>
<dbReference type="GO" id="GO:0015297">
    <property type="term" value="F:antiporter activity"/>
    <property type="evidence" value="ECO:0007669"/>
    <property type="project" value="InterPro"/>
</dbReference>
<evidence type="ECO:0000313" key="11">
    <source>
        <dbReference type="Proteomes" id="UP001055115"/>
    </source>
</evidence>
<evidence type="ECO:0000256" key="3">
    <source>
        <dbReference type="ARBA" id="ARBA00022692"/>
    </source>
</evidence>
<sequence>MSSLTSLLSVTATSSAAPTSSTGGNRAPSQGGVIEGANPSHYNPKDPITMFIIQAGLIIIVCHLLHWPLSKIRQPRVIAEVIGGIVLGPSVMGRIPGFRAAIFPTESIPNLTLVANLGLVLYLFLIGLETDVRFLLSNWRVATSVAFAGLALPFALGCALAWGLYNQFSSDEGVTHIDFPIYMLFIGVAIAITAFPVLCRILTELKLLDTSVGVIVLSAGVANDVVGWILLALCVALANAGTGLSALWILLACVGYMLFLLYAVRPVLVWLLRRTGSIENGPSQSMIALILLIALASAFFTGIIGVHAIFGGFMVGLILPRENGFAIKVTEKLEDLIGALFLPLYFTLSGLNTNLGLLDSGITWGYVIAVTFTAFLTKVIGASIAARLNGLVWRESFSIGALMSCKGLVELIVLVRIPFPVLLSGHLELGKCSPLLRPFPKRKKPRNNQLLTKTQNIGLQARILSTRTFTIFVVMALLTTFVTTPLTSFLYPRWYQKKLEAWKRGEIDWDTGEVVSSHSGTADETEFTKPATDRVQRLLVYLRLDNMPALLNLVSLFGKQSITGSQYAESDEKGGVQAGMVALGSSSGIRAVRAHGFRLLHLTDRDSSVMTVSQVDDFSRNDPVVNIFRTVGQFLKVAVSGEVSIMPETRFAEALLSKSSDISSDLLLVPWTESGSLSDSQVPSTDGANKLASTYTGFAKSILVSTEHNVGIFFPKGSAPQPATDSGNDRGKLMRAYSFSDIHHDIPTIPVTNKSHHIFMPYFGGNDDKFALRLVLQLCEKHNATATVVHFEPTTGVGSQTQEADYFGFMSTHAPAGVASRVKFETSSASDVLEAASTYAATGIRADTREVTWHNLIVLGRRITAKPAEGKNPVRVSEEIRDCLGLAASVFIATGVKADLLVVQAKTVTN</sequence>
<comment type="caution">
    <text evidence="10">The sequence shown here is derived from an EMBL/GenBank/DDBJ whole genome shotgun (WGS) entry which is preliminary data.</text>
</comment>
<feature type="transmembrane region" description="Helical" evidence="8">
    <location>
        <begin position="182"/>
        <end position="202"/>
    </location>
</feature>
<keyword evidence="2" id="KW-0813">Transport</keyword>
<feature type="transmembrane region" description="Helical" evidence="8">
    <location>
        <begin position="140"/>
        <end position="162"/>
    </location>
</feature>
<name>A0AA37UIY8_9PEZI</name>
<dbReference type="GO" id="GO:0016020">
    <property type="term" value="C:membrane"/>
    <property type="evidence" value="ECO:0007669"/>
    <property type="project" value="UniProtKB-SubCell"/>
</dbReference>
<accession>A0AA37UIY8</accession>
<evidence type="ECO:0000256" key="8">
    <source>
        <dbReference type="SAM" id="Phobius"/>
    </source>
</evidence>
<feature type="transmembrane region" description="Helical" evidence="8">
    <location>
        <begin position="285"/>
        <end position="310"/>
    </location>
</feature>
<evidence type="ECO:0000256" key="7">
    <source>
        <dbReference type="SAM" id="MobiDB-lite"/>
    </source>
</evidence>
<dbReference type="RefSeq" id="XP_049131174.1">
    <property type="nucleotide sequence ID" value="XM_049275217.1"/>
</dbReference>
<dbReference type="AlphaFoldDB" id="A0AA37UIY8"/>
<keyword evidence="6 8" id="KW-0472">Membrane</keyword>
<reference evidence="10 11" key="1">
    <citation type="submission" date="2022-03" db="EMBL/GenBank/DDBJ databases">
        <title>Genome data of Colletotrichum spp.</title>
        <authorList>
            <person name="Utami Y.D."/>
            <person name="Hiruma K."/>
        </authorList>
    </citation>
    <scope>NUCLEOTIDE SEQUENCE [LARGE SCALE GENOMIC DNA]</scope>
    <source>
        <strain evidence="10 11">MAFF 239500</strain>
    </source>
</reference>
<dbReference type="Proteomes" id="UP001055115">
    <property type="component" value="Unassembled WGS sequence"/>
</dbReference>
<feature type="transmembrane region" description="Helical" evidence="8">
    <location>
        <begin position="77"/>
        <end position="95"/>
    </location>
</feature>
<dbReference type="PANTHER" id="PTHR32468:SF0">
    <property type="entry name" value="K(+)_H(+) ANTIPORTER 1"/>
    <property type="match status" value="1"/>
</dbReference>
<dbReference type="Pfam" id="PF00999">
    <property type="entry name" value="Na_H_Exchanger"/>
    <property type="match status" value="1"/>
</dbReference>
<keyword evidence="3 8" id="KW-0812">Transmembrane</keyword>
<evidence type="ECO:0000256" key="6">
    <source>
        <dbReference type="ARBA" id="ARBA00023136"/>
    </source>
</evidence>
<gene>
    <name evidence="10" type="ORF">ColSpa_09005</name>
</gene>